<dbReference type="PANTHER" id="PTHR11709">
    <property type="entry name" value="MULTI-COPPER OXIDASE"/>
    <property type="match status" value="1"/>
</dbReference>
<dbReference type="Pfam" id="PF07731">
    <property type="entry name" value="Cu-oxidase_2"/>
    <property type="match status" value="1"/>
</dbReference>
<keyword evidence="4" id="KW-0732">Signal</keyword>
<evidence type="ECO:0000256" key="1">
    <source>
        <dbReference type="ARBA" id="ARBA00022723"/>
    </source>
</evidence>
<feature type="chain" id="PRO_5035144455" evidence="4">
    <location>
        <begin position="30"/>
        <end position="681"/>
    </location>
</feature>
<dbReference type="InterPro" id="IPR011706">
    <property type="entry name" value="Cu-oxidase_C"/>
</dbReference>
<dbReference type="InterPro" id="IPR002355">
    <property type="entry name" value="Cu_oxidase_Cu_BS"/>
</dbReference>
<evidence type="ECO:0000256" key="3">
    <source>
        <dbReference type="SAM" id="MobiDB-lite"/>
    </source>
</evidence>
<evidence type="ECO:0000259" key="6">
    <source>
        <dbReference type="Pfam" id="PF07732"/>
    </source>
</evidence>
<sequence length="681" mass="73206">MSRFLAAIQFTALLLLVAPQIVAPQAARADWDDQPGFGFTGDYLVTSPEAPCGTGTPPRGHFPPEIPTTAPFQIVTLTVKQDPNRLCYVFGKIAEAPTIRVRQGEDMFIKLRNEITDPAALDKLVPVGHLDDPNPEIKAEAGTYPVEPAMHHKATGRTNLHVHGLAVSPNVPQDETLKTCVDPATGPSPTSPAPTSPALCGRREFVYHYRIAPTMPAGLYWYHPHVHGEVQAQMLMGLSGALIVEGPADDARRAAGIEDRVFVIRQSQDLDAPPPAAATADAAPAKPEAAKPDAPKPEAAKPHRKRPKLEGEQIDTADEMACSDNAGTDELTLNGAQVLDGDAKDTDLAHLEIAAGQKQLWRVLNAATDSFLDLQLVDETGKAVPMAIEARDGVPLINDAGNLLAAESTAAAQLVPPAGRLEFYVDAPAVGRKLYLVSHKVDTGCAGDKVPERKLAYLTAIEPTQPLPPAKLPAPITTAALPGPFNGILARKTDKVRTLAFAEYPHPGSDDLNDFYIFERKPGAVVRPYDMGGEPAITVNAGTTEEWVVENWTNELHAFHIHQVHFRVLEVNGKPEKDPELLDVMTVPAARTSSGDVTKAKGPVMPGRIRIKLYFPPELAGDIPFHCHLVDHEDSGMMAVLRVLPPQTAQQRKAELTPADLLKNAPICRAADGTAPSSKPE</sequence>
<dbReference type="Pfam" id="PF07732">
    <property type="entry name" value="Cu-oxidase_3"/>
    <property type="match status" value="1"/>
</dbReference>
<feature type="domain" description="Plastocyanin-like" evidence="6">
    <location>
        <begin position="207"/>
        <end position="247"/>
    </location>
</feature>
<reference evidence="7" key="1">
    <citation type="journal article" date="2014" name="Int. J. Syst. Evol. Microbiol.">
        <title>Complete genome sequence of Corynebacterium casei LMG S-19264T (=DSM 44701T), isolated from a smear-ripened cheese.</title>
        <authorList>
            <consortium name="US DOE Joint Genome Institute (JGI-PGF)"/>
            <person name="Walter F."/>
            <person name="Albersmeier A."/>
            <person name="Kalinowski J."/>
            <person name="Ruckert C."/>
        </authorList>
    </citation>
    <scope>NUCLEOTIDE SEQUENCE</scope>
    <source>
        <strain evidence="7">CGMCC 1.15725</strain>
    </source>
</reference>
<accession>A0A8J2YXJ7</accession>
<evidence type="ECO:0000313" key="7">
    <source>
        <dbReference type="EMBL" id="GGF36574.1"/>
    </source>
</evidence>
<dbReference type="EMBL" id="BMJQ01000014">
    <property type="protein sequence ID" value="GGF36574.1"/>
    <property type="molecule type" value="Genomic_DNA"/>
</dbReference>
<feature type="compositionally biased region" description="Basic and acidic residues" evidence="3">
    <location>
        <begin position="288"/>
        <end position="301"/>
    </location>
</feature>
<name>A0A8J2YXJ7_9PROT</name>
<feature type="region of interest" description="Disordered" evidence="3">
    <location>
        <begin position="267"/>
        <end position="316"/>
    </location>
</feature>
<dbReference type="SUPFAM" id="SSF49503">
    <property type="entry name" value="Cupredoxins"/>
    <property type="match status" value="2"/>
</dbReference>
<feature type="compositionally biased region" description="Low complexity" evidence="3">
    <location>
        <begin position="277"/>
        <end position="287"/>
    </location>
</feature>
<dbReference type="RefSeq" id="WP_189050675.1">
    <property type="nucleotide sequence ID" value="NZ_BMJQ01000014.1"/>
</dbReference>
<dbReference type="InterPro" id="IPR045087">
    <property type="entry name" value="Cu-oxidase_fam"/>
</dbReference>
<keyword evidence="2" id="KW-0560">Oxidoreductase</keyword>
<evidence type="ECO:0000256" key="4">
    <source>
        <dbReference type="SAM" id="SignalP"/>
    </source>
</evidence>
<dbReference type="GO" id="GO:0005507">
    <property type="term" value="F:copper ion binding"/>
    <property type="evidence" value="ECO:0007669"/>
    <property type="project" value="InterPro"/>
</dbReference>
<dbReference type="InterPro" id="IPR011707">
    <property type="entry name" value="Cu-oxidase-like_N"/>
</dbReference>
<evidence type="ECO:0000313" key="8">
    <source>
        <dbReference type="Proteomes" id="UP000646365"/>
    </source>
</evidence>
<comment type="caution">
    <text evidence="7">The sequence shown here is derived from an EMBL/GenBank/DDBJ whole genome shotgun (WGS) entry which is preliminary data.</text>
</comment>
<organism evidence="7 8">
    <name type="scientific">Aliidongia dinghuensis</name>
    <dbReference type="NCBI Taxonomy" id="1867774"/>
    <lineage>
        <taxon>Bacteria</taxon>
        <taxon>Pseudomonadati</taxon>
        <taxon>Pseudomonadota</taxon>
        <taxon>Alphaproteobacteria</taxon>
        <taxon>Rhodospirillales</taxon>
        <taxon>Dongiaceae</taxon>
        <taxon>Aliidongia</taxon>
    </lineage>
</organism>
<dbReference type="Proteomes" id="UP000646365">
    <property type="component" value="Unassembled WGS sequence"/>
</dbReference>
<feature type="domain" description="Plastocyanin-like" evidence="5">
    <location>
        <begin position="533"/>
        <end position="645"/>
    </location>
</feature>
<dbReference type="InterPro" id="IPR008972">
    <property type="entry name" value="Cupredoxin"/>
</dbReference>
<dbReference type="Gene3D" id="2.60.40.420">
    <property type="entry name" value="Cupredoxins - blue copper proteins"/>
    <property type="match status" value="3"/>
</dbReference>
<gene>
    <name evidence="7" type="ORF">GCM10011611_48840</name>
</gene>
<dbReference type="PROSITE" id="PS00080">
    <property type="entry name" value="MULTICOPPER_OXIDASE2"/>
    <property type="match status" value="1"/>
</dbReference>
<keyword evidence="1" id="KW-0479">Metal-binding</keyword>
<feature type="signal peptide" evidence="4">
    <location>
        <begin position="1"/>
        <end position="29"/>
    </location>
</feature>
<protein>
    <submittedName>
        <fullName evidence="7">Uncharacterized protein</fullName>
    </submittedName>
</protein>
<dbReference type="AlphaFoldDB" id="A0A8J2YXJ7"/>
<dbReference type="GO" id="GO:0016491">
    <property type="term" value="F:oxidoreductase activity"/>
    <property type="evidence" value="ECO:0007669"/>
    <property type="project" value="UniProtKB-KW"/>
</dbReference>
<evidence type="ECO:0000256" key="2">
    <source>
        <dbReference type="ARBA" id="ARBA00023002"/>
    </source>
</evidence>
<reference evidence="7" key="2">
    <citation type="submission" date="2020-09" db="EMBL/GenBank/DDBJ databases">
        <authorList>
            <person name="Sun Q."/>
            <person name="Zhou Y."/>
        </authorList>
    </citation>
    <scope>NUCLEOTIDE SEQUENCE</scope>
    <source>
        <strain evidence="7">CGMCC 1.15725</strain>
    </source>
</reference>
<dbReference type="PANTHER" id="PTHR11709:SF518">
    <property type="entry name" value="MULTICOPPER OXIDASE"/>
    <property type="match status" value="1"/>
</dbReference>
<proteinExistence type="predicted"/>
<keyword evidence="8" id="KW-1185">Reference proteome</keyword>
<evidence type="ECO:0000259" key="5">
    <source>
        <dbReference type="Pfam" id="PF07731"/>
    </source>
</evidence>